<dbReference type="SUPFAM" id="SSF47240">
    <property type="entry name" value="Ferritin-like"/>
    <property type="match status" value="1"/>
</dbReference>
<dbReference type="Pfam" id="PF04305">
    <property type="entry name" value="DUF455"/>
    <property type="match status" value="2"/>
</dbReference>
<evidence type="ECO:0000313" key="1">
    <source>
        <dbReference type="EMBL" id="KAF4040467.1"/>
    </source>
</evidence>
<dbReference type="PANTHER" id="PTHR42782:SF4">
    <property type="entry name" value="DUF455 DOMAIN-CONTAINING PROTEIN"/>
    <property type="match status" value="1"/>
</dbReference>
<dbReference type="GO" id="GO:0016740">
    <property type="term" value="F:transferase activity"/>
    <property type="evidence" value="ECO:0007669"/>
    <property type="project" value="UniProtKB-KW"/>
</dbReference>
<dbReference type="EMBL" id="WSZM01000140">
    <property type="protein sequence ID" value="KAF4040467.1"/>
    <property type="molecule type" value="Genomic_DNA"/>
</dbReference>
<proteinExistence type="predicted"/>
<dbReference type="Pfam" id="PF13692">
    <property type="entry name" value="Glyco_trans_1_4"/>
    <property type="match status" value="1"/>
</dbReference>
<sequence>MLRRTRLDISGRWRSFSSCASSDSLLAYGARILRCPDPHEKVSLTSECQTRWLSENLPIYSESQWGAHIPPPLPARGPKPELLPPKKMPGMKQLQNQASIPVIMLHALAHIELGAIDNYWDTIVRFDPIKHQLPREFYDDFLKVAGDEARHFAMVDDRLRELGSHYGALPATRALLEHAANTAADLAARIAKSAKVVEQIVFEERDHVRCGIKWFQHLANVQRREDHVTYFQELVLQFFPDGLPGPFDVEARLAANMGTEWYQALESKVAHSYPSQPGVHLKKDKVYHHSQHSASVAAFAASKKKVILAGSVWPERTSSAAGVRSADIISVLQERGFQVLCVSPSRLNGHTTRLEEEQGLVVFDRFIAEEMYGWQAKKYAPEALRVLDLQDVHFIRRAREFAVKKQGVNFEDTLDGAQLNIDPVEKLAIRELASIHRSDLTLYVSEFERDLLVSRFQIPDVRLHRCDFFYPEIETSKLRPFQDRKDIAFIGSFKHAPNVDAVEWTKKTILPLFRRIGGDAEIHIYGSYGETKRFTKLEDPAQGFFMKGFAPDTHEMLSQYRLSIAPLRFGAGIKGKIADSWFVGTPCVSTSIGAEGMMSDSVPWGGAIANDPQDFATEMQRLYSDKPKWSAAQDAGGNTCLTSYNRSSNADSLMERVERLMQEKHALRQENWMGRILWSEKFRATEYMSKYIRGKSEGVGKIEK</sequence>
<dbReference type="AlphaFoldDB" id="A0A833S4S7"/>
<dbReference type="PANTHER" id="PTHR42782">
    <property type="entry name" value="SI:CH73-314G15.3"/>
    <property type="match status" value="1"/>
</dbReference>
<dbReference type="InterPro" id="IPR009078">
    <property type="entry name" value="Ferritin-like_SF"/>
</dbReference>
<comment type="caution">
    <text evidence="1">The sequence shown here is derived from an EMBL/GenBank/DDBJ whole genome shotgun (WGS) entry which is preliminary data.</text>
</comment>
<dbReference type="Proteomes" id="UP000602510">
    <property type="component" value="Unassembled WGS sequence"/>
</dbReference>
<protein>
    <submittedName>
        <fullName evidence="1">Glycosyl transferases group 1</fullName>
    </submittedName>
</protein>
<dbReference type="SUPFAM" id="SSF53756">
    <property type="entry name" value="UDP-Glycosyltransferase/glycogen phosphorylase"/>
    <property type="match status" value="1"/>
</dbReference>
<dbReference type="Gene3D" id="3.40.50.2000">
    <property type="entry name" value="Glycogen Phosphorylase B"/>
    <property type="match status" value="1"/>
</dbReference>
<name>A0A833S4S7_PHYIN</name>
<dbReference type="CDD" id="cd00657">
    <property type="entry name" value="Ferritin_like"/>
    <property type="match status" value="1"/>
</dbReference>
<reference evidence="1" key="1">
    <citation type="submission" date="2020-04" db="EMBL/GenBank/DDBJ databases">
        <title>Hybrid Assembly of Korean Phytophthora infestans isolates.</title>
        <authorList>
            <person name="Prokchorchik M."/>
            <person name="Lee Y."/>
            <person name="Seo J."/>
            <person name="Cho J.-H."/>
            <person name="Park Y.-E."/>
            <person name="Jang D.-C."/>
            <person name="Im J.-S."/>
            <person name="Choi J.-G."/>
            <person name="Park H.-J."/>
            <person name="Lee G.-B."/>
            <person name="Lee Y.-G."/>
            <person name="Hong S.-Y."/>
            <person name="Cho K."/>
            <person name="Sohn K.H."/>
        </authorList>
    </citation>
    <scope>NUCLEOTIDE SEQUENCE</scope>
    <source>
        <strain evidence="1">KR_1_A1</strain>
    </source>
</reference>
<gene>
    <name evidence="1" type="ORF">GN244_ATG07328</name>
</gene>
<keyword evidence="2" id="KW-1185">Reference proteome</keyword>
<keyword evidence="1" id="KW-0808">Transferase</keyword>
<accession>A0A833S4S7</accession>
<organism evidence="1 2">
    <name type="scientific">Phytophthora infestans</name>
    <name type="common">Potato late blight agent</name>
    <name type="synonym">Botrytis infestans</name>
    <dbReference type="NCBI Taxonomy" id="4787"/>
    <lineage>
        <taxon>Eukaryota</taxon>
        <taxon>Sar</taxon>
        <taxon>Stramenopiles</taxon>
        <taxon>Oomycota</taxon>
        <taxon>Peronosporomycetes</taxon>
        <taxon>Peronosporales</taxon>
        <taxon>Peronosporaceae</taxon>
        <taxon>Phytophthora</taxon>
    </lineage>
</organism>
<dbReference type="InterPro" id="IPR007402">
    <property type="entry name" value="DUF455"/>
</dbReference>
<evidence type="ECO:0000313" key="2">
    <source>
        <dbReference type="Proteomes" id="UP000602510"/>
    </source>
</evidence>